<sequence length="475" mass="52840">MRRIAWQRNYAFRIAVSDIFVVAASVGVTQLIWFGFESRQLAWNISLTLGYTAVSLIVAATWLFVLAAYSTRNRKIIGSGTLEYKRVADATLRMFGVLAVVAYLGEIELARGYFLTALPFGLGLLLLSRWSWRQWLRKQQEEGAFLSRAILVGERLKSVHVAHTIRRAPGTGMEIVGAFTRSGTTSLNLYDDIPVLGDFNDLLQGIDDYQIDSVILTGADDIGPIDMRKLGWDLGEREVELIVAPALTDVAGPRIHSRPVAGLPLIHVEYPTLEGPKRFAKRASDIAGSALLIVLLSIPLLVVAIIIKATSPGNLIYRQERIGRGGRPFGMLKFRSMVKDADDQLESLLDAQGTSDTPLFKVINDPRITPIGKFIRKYSIDEFPQLFNVLFGQMSLVGPRPQRAAEVALYDDIAHRRLIMKPGMSGLWQVSGRSDLSWEDAIRLDLYYVENWSMTADLLILFRTVRAVVAPTGAH</sequence>
<feature type="transmembrane region" description="Helical" evidence="7">
    <location>
        <begin position="12"/>
        <end position="36"/>
    </location>
</feature>
<keyword evidence="3 9" id="KW-0808">Transferase</keyword>
<dbReference type="GO" id="GO:0016780">
    <property type="term" value="F:phosphotransferase activity, for other substituted phosphate groups"/>
    <property type="evidence" value="ECO:0007669"/>
    <property type="project" value="TreeGrafter"/>
</dbReference>
<feature type="transmembrane region" description="Helical" evidence="7">
    <location>
        <begin position="48"/>
        <end position="69"/>
    </location>
</feature>
<dbReference type="Proteomes" id="UP000536685">
    <property type="component" value="Unassembled WGS sequence"/>
</dbReference>
<comment type="caution">
    <text evidence="9">The sequence shown here is derived from an EMBL/GenBank/DDBJ whole genome shotgun (WGS) entry which is preliminary data.</text>
</comment>
<dbReference type="Pfam" id="PF13727">
    <property type="entry name" value="CoA_binding_3"/>
    <property type="match status" value="1"/>
</dbReference>
<dbReference type="PANTHER" id="PTHR30576">
    <property type="entry name" value="COLANIC BIOSYNTHESIS UDP-GLUCOSE LIPID CARRIER TRANSFERASE"/>
    <property type="match status" value="1"/>
</dbReference>
<evidence type="ECO:0000256" key="2">
    <source>
        <dbReference type="ARBA" id="ARBA00006464"/>
    </source>
</evidence>
<protein>
    <submittedName>
        <fullName evidence="9">Exopolysaccharide biosynthesis polyprenyl glycosylphosphotransferase</fullName>
    </submittedName>
</protein>
<evidence type="ECO:0000256" key="4">
    <source>
        <dbReference type="ARBA" id="ARBA00022692"/>
    </source>
</evidence>
<gene>
    <name evidence="9" type="ORF">HD599_003442</name>
</gene>
<reference evidence="9 10" key="1">
    <citation type="submission" date="2020-08" db="EMBL/GenBank/DDBJ databases">
        <title>Sequencing the genomes of 1000 actinobacteria strains.</title>
        <authorList>
            <person name="Klenk H.-P."/>
        </authorList>
    </citation>
    <scope>NUCLEOTIDE SEQUENCE [LARGE SCALE GENOMIC DNA]</scope>
    <source>
        <strain evidence="9 10">DSM 105784</strain>
    </source>
</reference>
<evidence type="ECO:0000256" key="3">
    <source>
        <dbReference type="ARBA" id="ARBA00022679"/>
    </source>
</evidence>
<name>A0A841AUM9_9MICO</name>
<keyword evidence="4 7" id="KW-0812">Transmembrane</keyword>
<dbReference type="InterPro" id="IPR017475">
    <property type="entry name" value="EPS_sugar_tfrase"/>
</dbReference>
<organism evidence="9 10">
    <name type="scientific">Conyzicola lurida</name>
    <dbReference type="NCBI Taxonomy" id="1172621"/>
    <lineage>
        <taxon>Bacteria</taxon>
        <taxon>Bacillati</taxon>
        <taxon>Actinomycetota</taxon>
        <taxon>Actinomycetes</taxon>
        <taxon>Micrococcales</taxon>
        <taxon>Microbacteriaceae</taxon>
        <taxon>Conyzicola</taxon>
    </lineage>
</organism>
<evidence type="ECO:0000259" key="8">
    <source>
        <dbReference type="Pfam" id="PF02397"/>
    </source>
</evidence>
<accession>A0A841AUM9</accession>
<comment type="subcellular location">
    <subcellularLocation>
        <location evidence="1">Membrane</location>
        <topology evidence="1">Multi-pass membrane protein</topology>
    </subcellularLocation>
</comment>
<dbReference type="Pfam" id="PF02397">
    <property type="entry name" value="Bac_transf"/>
    <property type="match status" value="1"/>
</dbReference>
<dbReference type="NCBIfam" id="TIGR03025">
    <property type="entry name" value="EPS_sugtrans"/>
    <property type="match status" value="1"/>
</dbReference>
<feature type="domain" description="Bacterial sugar transferase" evidence="8">
    <location>
        <begin position="281"/>
        <end position="469"/>
    </location>
</feature>
<dbReference type="InterPro" id="IPR003362">
    <property type="entry name" value="Bact_transf"/>
</dbReference>
<feature type="transmembrane region" description="Helical" evidence="7">
    <location>
        <begin position="113"/>
        <end position="132"/>
    </location>
</feature>
<evidence type="ECO:0000256" key="1">
    <source>
        <dbReference type="ARBA" id="ARBA00004141"/>
    </source>
</evidence>
<comment type="similarity">
    <text evidence="2">Belongs to the bacterial sugar transferase family.</text>
</comment>
<evidence type="ECO:0000256" key="6">
    <source>
        <dbReference type="ARBA" id="ARBA00023136"/>
    </source>
</evidence>
<dbReference type="PANTHER" id="PTHR30576:SF10">
    <property type="entry name" value="SLL5057 PROTEIN"/>
    <property type="match status" value="1"/>
</dbReference>
<keyword evidence="10" id="KW-1185">Reference proteome</keyword>
<dbReference type="EMBL" id="JACHMJ010000001">
    <property type="protein sequence ID" value="MBB5845119.1"/>
    <property type="molecule type" value="Genomic_DNA"/>
</dbReference>
<keyword evidence="6 7" id="KW-0472">Membrane</keyword>
<feature type="transmembrane region" description="Helical" evidence="7">
    <location>
        <begin position="90"/>
        <end position="107"/>
    </location>
</feature>
<dbReference type="GO" id="GO:0016020">
    <property type="term" value="C:membrane"/>
    <property type="evidence" value="ECO:0007669"/>
    <property type="project" value="UniProtKB-SubCell"/>
</dbReference>
<evidence type="ECO:0000313" key="9">
    <source>
        <dbReference type="EMBL" id="MBB5845119.1"/>
    </source>
</evidence>
<proteinExistence type="inferred from homology"/>
<dbReference type="AlphaFoldDB" id="A0A841AUM9"/>
<evidence type="ECO:0000256" key="5">
    <source>
        <dbReference type="ARBA" id="ARBA00022989"/>
    </source>
</evidence>
<evidence type="ECO:0000313" key="10">
    <source>
        <dbReference type="Proteomes" id="UP000536685"/>
    </source>
</evidence>
<keyword evidence="5 7" id="KW-1133">Transmembrane helix</keyword>
<feature type="transmembrane region" description="Helical" evidence="7">
    <location>
        <begin position="286"/>
        <end position="307"/>
    </location>
</feature>
<evidence type="ECO:0000256" key="7">
    <source>
        <dbReference type="SAM" id="Phobius"/>
    </source>
</evidence>